<dbReference type="AlphaFoldDB" id="A0A1Z5K826"/>
<protein>
    <recommendedName>
        <fullName evidence="3">BTB domain-containing protein</fullName>
    </recommendedName>
</protein>
<keyword evidence="5" id="KW-1185">Reference proteome</keyword>
<comment type="caution">
    <text evidence="4">The sequence shown here is derived from an EMBL/GenBank/DDBJ whole genome shotgun (WGS) entry which is preliminary data.</text>
</comment>
<dbReference type="InterPro" id="IPR011333">
    <property type="entry name" value="SKP1/BTB/POZ_sf"/>
</dbReference>
<name>A0A1Z5K826_FISSO</name>
<dbReference type="InterPro" id="IPR015915">
    <property type="entry name" value="Kelch-typ_b-propeller"/>
</dbReference>
<dbReference type="InterPro" id="IPR051568">
    <property type="entry name" value="LZTR1/Attractin"/>
</dbReference>
<feature type="domain" description="BTB" evidence="3">
    <location>
        <begin position="384"/>
        <end position="452"/>
    </location>
</feature>
<dbReference type="Gene3D" id="3.30.710.10">
    <property type="entry name" value="Potassium Channel Kv1.1, Chain A"/>
    <property type="match status" value="1"/>
</dbReference>
<evidence type="ECO:0000313" key="5">
    <source>
        <dbReference type="Proteomes" id="UP000198406"/>
    </source>
</evidence>
<dbReference type="PANTHER" id="PTHR46376">
    <property type="entry name" value="LEUCINE-ZIPPER-LIKE TRANSCRIPTIONAL REGULATOR 1"/>
    <property type="match status" value="1"/>
</dbReference>
<dbReference type="InterPro" id="IPR000210">
    <property type="entry name" value="BTB/POZ_dom"/>
</dbReference>
<sequence>MADDAAARMENNNNLIGPIPPQISPQPSRQCLTWNRIESSGVPPPRSGAASIVVKGKLYVFGGYGGGTGRLDDFYSYDFDSNEWQGVQVLSEYRPGCRENNGVVISDSSSEIYLFGGYNGNSWLNDLWKFDIETKCWTCIQESSDPFPADDDTDAAVGDVMMGPVQPPVKGKIPCRRFGYVSVVHRGKFILFGGFDGSRWLSDMHIFVFETRTWTEVQPKGNAPSARSCPAWAKDDTHLWIHGGYDGVDRKADFFAFDLTTYTWTEIPCLGRPPPPRYFHSCCLYGNKLYVYGGYSGSERLGDMYCFDYDTNHWSQVDCNHGEVPSGRSSLVAQVHNNYLYIFGGYNGSNVLNDFYKFRLKTIGVPPPALVADFRRLMNDSTLADVCFLVENQEVYAHRAILAIRSEYFRVMLCGGMRESSTIPGATSRQPIELPDVSHAVFLKVLEFLYTDTCEGVSLETGIHLLVASELFMLDRLKALCEEIIRRDINVENVVGILVASYRHNAEALKDIALEFILRHLTDPIVMAGLSDLRVEPDLLLEIIRRSTQNNGPNNGHQEGASLVARFGSSSPLR</sequence>
<dbReference type="GO" id="GO:0005794">
    <property type="term" value="C:Golgi apparatus"/>
    <property type="evidence" value="ECO:0007669"/>
    <property type="project" value="TreeGrafter"/>
</dbReference>
<dbReference type="Gene3D" id="2.120.10.80">
    <property type="entry name" value="Kelch-type beta propeller"/>
    <property type="match status" value="2"/>
</dbReference>
<organism evidence="4 5">
    <name type="scientific">Fistulifera solaris</name>
    <name type="common">Oleaginous diatom</name>
    <dbReference type="NCBI Taxonomy" id="1519565"/>
    <lineage>
        <taxon>Eukaryota</taxon>
        <taxon>Sar</taxon>
        <taxon>Stramenopiles</taxon>
        <taxon>Ochrophyta</taxon>
        <taxon>Bacillariophyta</taxon>
        <taxon>Bacillariophyceae</taxon>
        <taxon>Bacillariophycidae</taxon>
        <taxon>Naviculales</taxon>
        <taxon>Naviculaceae</taxon>
        <taxon>Fistulifera</taxon>
    </lineage>
</organism>
<dbReference type="SMART" id="SM00612">
    <property type="entry name" value="Kelch"/>
    <property type="match status" value="4"/>
</dbReference>
<dbReference type="EMBL" id="BDSP01000182">
    <property type="protein sequence ID" value="GAX22356.1"/>
    <property type="molecule type" value="Genomic_DNA"/>
</dbReference>
<dbReference type="OrthoDB" id="10251809at2759"/>
<dbReference type="InParanoid" id="A0A1Z5K826"/>
<evidence type="ECO:0000259" key="3">
    <source>
        <dbReference type="PROSITE" id="PS50097"/>
    </source>
</evidence>
<dbReference type="Gene3D" id="1.25.40.420">
    <property type="match status" value="1"/>
</dbReference>
<proteinExistence type="predicted"/>
<dbReference type="Pfam" id="PF24681">
    <property type="entry name" value="Kelch_KLHDC2_KLHL20_DRC7"/>
    <property type="match status" value="2"/>
</dbReference>
<evidence type="ECO:0000256" key="2">
    <source>
        <dbReference type="ARBA" id="ARBA00022737"/>
    </source>
</evidence>
<gene>
    <name evidence="4" type="ORF">FisN_3Hh436</name>
</gene>
<dbReference type="PROSITE" id="PS50097">
    <property type="entry name" value="BTB"/>
    <property type="match status" value="1"/>
</dbReference>
<keyword evidence="1" id="KW-0880">Kelch repeat</keyword>
<evidence type="ECO:0000256" key="1">
    <source>
        <dbReference type="ARBA" id="ARBA00022441"/>
    </source>
</evidence>
<reference evidence="4 5" key="1">
    <citation type="journal article" date="2015" name="Plant Cell">
        <title>Oil accumulation by the oleaginous diatom Fistulifera solaris as revealed by the genome and transcriptome.</title>
        <authorList>
            <person name="Tanaka T."/>
            <person name="Maeda Y."/>
            <person name="Veluchamy A."/>
            <person name="Tanaka M."/>
            <person name="Abida H."/>
            <person name="Marechal E."/>
            <person name="Bowler C."/>
            <person name="Muto M."/>
            <person name="Sunaga Y."/>
            <person name="Tanaka M."/>
            <person name="Yoshino T."/>
            <person name="Taniguchi T."/>
            <person name="Fukuda Y."/>
            <person name="Nemoto M."/>
            <person name="Matsumoto M."/>
            <person name="Wong P.S."/>
            <person name="Aburatani S."/>
            <person name="Fujibuchi W."/>
        </authorList>
    </citation>
    <scope>NUCLEOTIDE SEQUENCE [LARGE SCALE GENOMIC DNA]</scope>
    <source>
        <strain evidence="4 5">JPCC DA0580</strain>
    </source>
</reference>
<dbReference type="PANTHER" id="PTHR46376:SF1">
    <property type="entry name" value="LEUCINE-ZIPPER-LIKE TRANSCRIPTIONAL REGULATOR 1"/>
    <property type="match status" value="1"/>
</dbReference>
<dbReference type="InterPro" id="IPR011498">
    <property type="entry name" value="Kelch_2"/>
</dbReference>
<keyword evidence="2" id="KW-0677">Repeat</keyword>
<dbReference type="Pfam" id="PF07646">
    <property type="entry name" value="Kelch_2"/>
    <property type="match status" value="1"/>
</dbReference>
<dbReference type="CDD" id="cd14733">
    <property type="entry name" value="BACK"/>
    <property type="match status" value="1"/>
</dbReference>
<evidence type="ECO:0000313" key="4">
    <source>
        <dbReference type="EMBL" id="GAX22356.1"/>
    </source>
</evidence>
<dbReference type="SUPFAM" id="SSF54695">
    <property type="entry name" value="POZ domain"/>
    <property type="match status" value="1"/>
</dbReference>
<accession>A0A1Z5K826</accession>
<dbReference type="Proteomes" id="UP000198406">
    <property type="component" value="Unassembled WGS sequence"/>
</dbReference>
<dbReference type="Pfam" id="PF00651">
    <property type="entry name" value="BTB"/>
    <property type="match status" value="1"/>
</dbReference>
<dbReference type="SUPFAM" id="SSF117281">
    <property type="entry name" value="Kelch motif"/>
    <property type="match status" value="2"/>
</dbReference>
<dbReference type="SMART" id="SM00225">
    <property type="entry name" value="BTB"/>
    <property type="match status" value="1"/>
</dbReference>
<dbReference type="InterPro" id="IPR006652">
    <property type="entry name" value="Kelch_1"/>
</dbReference>